<dbReference type="PANTHER" id="PTHR46455:SF3">
    <property type="entry name" value="SET AND MYND DOMAIN CONTAINING, ARTHROPOD-SPECIFIC, MEMBER 9, ISOFORM A-RELATED"/>
    <property type="match status" value="1"/>
</dbReference>
<dbReference type="Proteomes" id="UP001497472">
    <property type="component" value="Unassembled WGS sequence"/>
</dbReference>
<dbReference type="PANTHER" id="PTHR46455">
    <property type="entry name" value="SET AND MYND DOMAIN CONTAINING, ARTHROPOD-SPECIFIC, MEMBER 4, ISOFORM A"/>
    <property type="match status" value="1"/>
</dbReference>
<dbReference type="CDD" id="cd20071">
    <property type="entry name" value="SET_SMYD"/>
    <property type="match status" value="1"/>
</dbReference>
<protein>
    <recommendedName>
        <fullName evidence="1">SET domain-containing protein</fullName>
    </recommendedName>
</protein>
<sequence length="498" mass="55773">MLSLKQLSIIVKDHLNQNTQLHNQEQSNKWTIGQSGISGRGLIAVEDIRSGEVLFVDHPIIVGPRSSTNVQTGCTVCGKNDSEILFQCDNCCLLLCSHQCQSSKTHSDDCIIISGWGNKVPIENVNDTLLSRCLAPIRILSLNTDQQKFMNALQAHAGPQHGSEIRELTEYFDIPADEEELITIAACILDANAFEIGNPYGRKTVSRRGLYPVSSLMNHNCVPNTKHTFNEDNHMIVKAVKPIPAGTELTTCYSGVLWGTPARRLHLFKTKHFWCKCERCSDPTERGTFLAALKCFESSCPSALLPVEPLNPNSAWCCLSCKLKVPNSNISAIQSALGSLIGSLNFKNISELEKFYLDRVFKYIPRSNQIVVDLQCRIVFEFGEIDGCRWHELSESRLELKEGLCRNILTTVTALGLGDIHLRGLLLYHLHATLAEKARRTPELYEELKAEIEDTIQQAYDILQGNIASPPDLKLRYQYLGPGSQRPHEERFFILTHS</sequence>
<gene>
    <name evidence="2" type="ORF">LNINA_LOCUS9364</name>
</gene>
<dbReference type="GO" id="GO:0008276">
    <property type="term" value="F:protein methyltransferase activity"/>
    <property type="evidence" value="ECO:0007669"/>
    <property type="project" value="UniProtKB-ARBA"/>
</dbReference>
<dbReference type="SUPFAM" id="SSF82199">
    <property type="entry name" value="SET domain"/>
    <property type="match status" value="1"/>
</dbReference>
<evidence type="ECO:0000313" key="2">
    <source>
        <dbReference type="EMBL" id="CAK1550125.1"/>
    </source>
</evidence>
<dbReference type="SMART" id="SM00317">
    <property type="entry name" value="SET"/>
    <property type="match status" value="1"/>
</dbReference>
<dbReference type="Pfam" id="PF00856">
    <property type="entry name" value="SET"/>
    <property type="match status" value="1"/>
</dbReference>
<dbReference type="AlphaFoldDB" id="A0AAV1JNE1"/>
<feature type="domain" description="SET" evidence="1">
    <location>
        <begin position="28"/>
        <end position="254"/>
    </location>
</feature>
<reference evidence="2 3" key="1">
    <citation type="submission" date="2023-11" db="EMBL/GenBank/DDBJ databases">
        <authorList>
            <person name="Okamura Y."/>
        </authorList>
    </citation>
    <scope>NUCLEOTIDE SEQUENCE [LARGE SCALE GENOMIC DNA]</scope>
</reference>
<dbReference type="InterPro" id="IPR053010">
    <property type="entry name" value="SET_SmydA-8"/>
</dbReference>
<dbReference type="Gene3D" id="6.10.140.2220">
    <property type="match status" value="1"/>
</dbReference>
<evidence type="ECO:0000259" key="1">
    <source>
        <dbReference type="PROSITE" id="PS50280"/>
    </source>
</evidence>
<keyword evidence="3" id="KW-1185">Reference proteome</keyword>
<dbReference type="PROSITE" id="PS50280">
    <property type="entry name" value="SET"/>
    <property type="match status" value="1"/>
</dbReference>
<dbReference type="Gene3D" id="2.170.270.10">
    <property type="entry name" value="SET domain"/>
    <property type="match status" value="1"/>
</dbReference>
<dbReference type="EMBL" id="CAVLEF010000040">
    <property type="protein sequence ID" value="CAK1550125.1"/>
    <property type="molecule type" value="Genomic_DNA"/>
</dbReference>
<dbReference type="InterPro" id="IPR001214">
    <property type="entry name" value="SET_dom"/>
</dbReference>
<dbReference type="InterPro" id="IPR046341">
    <property type="entry name" value="SET_dom_sf"/>
</dbReference>
<comment type="caution">
    <text evidence="2">The sequence shown here is derived from an EMBL/GenBank/DDBJ whole genome shotgun (WGS) entry which is preliminary data.</text>
</comment>
<dbReference type="Gene3D" id="1.10.220.160">
    <property type="match status" value="1"/>
</dbReference>
<name>A0AAV1JNE1_9NEOP</name>
<evidence type="ECO:0000313" key="3">
    <source>
        <dbReference type="Proteomes" id="UP001497472"/>
    </source>
</evidence>
<dbReference type="GO" id="GO:0008757">
    <property type="term" value="F:S-adenosylmethionine-dependent methyltransferase activity"/>
    <property type="evidence" value="ECO:0007669"/>
    <property type="project" value="UniProtKB-ARBA"/>
</dbReference>
<accession>A0AAV1JNE1</accession>
<dbReference type="GO" id="GO:0008170">
    <property type="term" value="F:N-methyltransferase activity"/>
    <property type="evidence" value="ECO:0007669"/>
    <property type="project" value="UniProtKB-ARBA"/>
</dbReference>
<organism evidence="2 3">
    <name type="scientific">Leptosia nina</name>
    <dbReference type="NCBI Taxonomy" id="320188"/>
    <lineage>
        <taxon>Eukaryota</taxon>
        <taxon>Metazoa</taxon>
        <taxon>Ecdysozoa</taxon>
        <taxon>Arthropoda</taxon>
        <taxon>Hexapoda</taxon>
        <taxon>Insecta</taxon>
        <taxon>Pterygota</taxon>
        <taxon>Neoptera</taxon>
        <taxon>Endopterygota</taxon>
        <taxon>Lepidoptera</taxon>
        <taxon>Glossata</taxon>
        <taxon>Ditrysia</taxon>
        <taxon>Papilionoidea</taxon>
        <taxon>Pieridae</taxon>
        <taxon>Pierinae</taxon>
        <taxon>Leptosia</taxon>
    </lineage>
</organism>
<proteinExistence type="predicted"/>